<evidence type="ECO:0000313" key="11">
    <source>
        <dbReference type="EMBL" id="SNX28366.1"/>
    </source>
</evidence>
<evidence type="ECO:0000256" key="7">
    <source>
        <dbReference type="ARBA" id="ARBA00024739"/>
    </source>
</evidence>
<dbReference type="EMBL" id="OANS01000002">
    <property type="protein sequence ID" value="SNX28366.1"/>
    <property type="molecule type" value="Genomic_DNA"/>
</dbReference>
<evidence type="ECO:0000313" key="12">
    <source>
        <dbReference type="Proteomes" id="UP000218069"/>
    </source>
</evidence>
<proteinExistence type="inferred from homology"/>
<feature type="domain" description="Anti-sigma-28 factor FlgM C-terminal" evidence="10">
    <location>
        <begin position="43"/>
        <end position="92"/>
    </location>
</feature>
<evidence type="ECO:0000256" key="6">
    <source>
        <dbReference type="ARBA" id="ARBA00023163"/>
    </source>
</evidence>
<protein>
    <recommendedName>
        <fullName evidence="2">Negative regulator of flagellin synthesis</fullName>
    </recommendedName>
    <alternativeName>
        <fullName evidence="8">Anti-sigma-28 factor</fullName>
    </alternativeName>
</protein>
<reference evidence="12" key="1">
    <citation type="submission" date="2017-08" db="EMBL/GenBank/DDBJ databases">
        <authorList>
            <person name="Varghese N."/>
            <person name="Submissions S."/>
        </authorList>
    </citation>
    <scope>NUCLEOTIDE SEQUENCE [LARGE SCALE GENOMIC DNA]</scope>
    <source>
        <strain evidence="12">AP-Melu-1000-B4</strain>
    </source>
</reference>
<organism evidence="11 12">
    <name type="scientific">Polynucleobacter meluiroseus</name>
    <dbReference type="NCBI Taxonomy" id="1938814"/>
    <lineage>
        <taxon>Bacteria</taxon>
        <taxon>Pseudomonadati</taxon>
        <taxon>Pseudomonadota</taxon>
        <taxon>Betaproteobacteria</taxon>
        <taxon>Burkholderiales</taxon>
        <taxon>Burkholderiaceae</taxon>
        <taxon>Polynucleobacter</taxon>
    </lineage>
</organism>
<keyword evidence="4" id="KW-1005">Bacterial flagellum biogenesis</keyword>
<gene>
    <name evidence="11" type="ORF">SAMN06295945_0696</name>
</gene>
<evidence type="ECO:0000256" key="1">
    <source>
        <dbReference type="ARBA" id="ARBA00005322"/>
    </source>
</evidence>
<evidence type="ECO:0000256" key="8">
    <source>
        <dbReference type="ARBA" id="ARBA00030117"/>
    </source>
</evidence>
<dbReference type="OrthoDB" id="9181369at2"/>
<evidence type="ECO:0000256" key="5">
    <source>
        <dbReference type="ARBA" id="ARBA00023015"/>
    </source>
</evidence>
<evidence type="ECO:0000256" key="4">
    <source>
        <dbReference type="ARBA" id="ARBA00022795"/>
    </source>
</evidence>
<dbReference type="GO" id="GO:0044781">
    <property type="term" value="P:bacterial-type flagellum organization"/>
    <property type="evidence" value="ECO:0007669"/>
    <property type="project" value="UniProtKB-KW"/>
</dbReference>
<feature type="region of interest" description="Disordered" evidence="9">
    <location>
        <begin position="14"/>
        <end position="40"/>
    </location>
</feature>
<dbReference type="InterPro" id="IPR031316">
    <property type="entry name" value="FlgM_C"/>
</dbReference>
<evidence type="ECO:0000259" key="10">
    <source>
        <dbReference type="Pfam" id="PF04316"/>
    </source>
</evidence>
<comment type="similarity">
    <text evidence="1">Belongs to the FlgM family.</text>
</comment>
<keyword evidence="6" id="KW-0804">Transcription</keyword>
<dbReference type="AlphaFoldDB" id="A0A240E1L4"/>
<dbReference type="Proteomes" id="UP000218069">
    <property type="component" value="Unassembled WGS sequence"/>
</dbReference>
<dbReference type="InterPro" id="IPR007412">
    <property type="entry name" value="FlgM"/>
</dbReference>
<name>A0A240E1L4_9BURK</name>
<dbReference type="GO" id="GO:0045892">
    <property type="term" value="P:negative regulation of DNA-templated transcription"/>
    <property type="evidence" value="ECO:0007669"/>
    <property type="project" value="InterPro"/>
</dbReference>
<dbReference type="RefSeq" id="WP_096672482.1">
    <property type="nucleotide sequence ID" value="NZ_OANS01000002.1"/>
</dbReference>
<sequence length="103" mass="10782">MKINDSLKTALNTVVEKPAASESNPTSTIGPSANSVKPPAADITTLSSQLQALQATIANSPVFDSKKVDMIRSEIESGQFTVDTGKVADGMIHDAVALLKKNN</sequence>
<dbReference type="InterPro" id="IPR035890">
    <property type="entry name" value="Anti-sigma-28_factor_FlgM_sf"/>
</dbReference>
<keyword evidence="3" id="KW-0678">Repressor</keyword>
<dbReference type="Pfam" id="PF04316">
    <property type="entry name" value="FlgM"/>
    <property type="match status" value="1"/>
</dbReference>
<dbReference type="NCBIfam" id="TIGR03824">
    <property type="entry name" value="FlgM_jcvi"/>
    <property type="match status" value="1"/>
</dbReference>
<comment type="function">
    <text evidence="7">Responsible for the coupling of flagellin expression to flagellar assembly by preventing expression of the flagellin genes when a component of the middle class of proteins is defective. It negatively regulates flagellar genes by inhibiting the activity of FliA by directly binding to FliA.</text>
</comment>
<dbReference type="SUPFAM" id="SSF101498">
    <property type="entry name" value="Anti-sigma factor FlgM"/>
    <property type="match status" value="1"/>
</dbReference>
<keyword evidence="5" id="KW-0805">Transcription regulation</keyword>
<keyword evidence="12" id="KW-1185">Reference proteome</keyword>
<feature type="compositionally biased region" description="Polar residues" evidence="9">
    <location>
        <begin position="21"/>
        <end position="35"/>
    </location>
</feature>
<evidence type="ECO:0000256" key="2">
    <source>
        <dbReference type="ARBA" id="ARBA00017823"/>
    </source>
</evidence>
<evidence type="ECO:0000256" key="3">
    <source>
        <dbReference type="ARBA" id="ARBA00022491"/>
    </source>
</evidence>
<evidence type="ECO:0000256" key="9">
    <source>
        <dbReference type="SAM" id="MobiDB-lite"/>
    </source>
</evidence>
<accession>A0A240E1L4</accession>